<dbReference type="AlphaFoldDB" id="A0A2I0UJ03"/>
<dbReference type="PANTHER" id="PTHR33332">
    <property type="entry name" value="REVERSE TRANSCRIPTASE DOMAIN-CONTAINING PROTEIN"/>
    <property type="match status" value="1"/>
</dbReference>
<evidence type="ECO:0008006" key="3">
    <source>
        <dbReference type="Google" id="ProtNLM"/>
    </source>
</evidence>
<reference evidence="2" key="1">
    <citation type="submission" date="2017-11" db="EMBL/GenBank/DDBJ databases">
        <authorList>
            <person name="Lima N.C."/>
            <person name="Parody-Merino A.M."/>
            <person name="Battley P.F."/>
            <person name="Fidler A.E."/>
            <person name="Prosdocimi F."/>
        </authorList>
    </citation>
    <scope>NUCLEOTIDE SEQUENCE [LARGE SCALE GENOMIC DNA]</scope>
</reference>
<dbReference type="OrthoDB" id="410381at2759"/>
<dbReference type="EMBL" id="KZ505732">
    <property type="protein sequence ID" value="PKU46006.1"/>
    <property type="molecule type" value="Genomic_DNA"/>
</dbReference>
<proteinExistence type="predicted"/>
<name>A0A2I0UJ03_LIMLA</name>
<keyword evidence="2" id="KW-1185">Reference proteome</keyword>
<organism evidence="1 2">
    <name type="scientific">Limosa lapponica baueri</name>
    <dbReference type="NCBI Taxonomy" id="1758121"/>
    <lineage>
        <taxon>Eukaryota</taxon>
        <taxon>Metazoa</taxon>
        <taxon>Chordata</taxon>
        <taxon>Craniata</taxon>
        <taxon>Vertebrata</taxon>
        <taxon>Euteleostomi</taxon>
        <taxon>Archelosauria</taxon>
        <taxon>Archosauria</taxon>
        <taxon>Dinosauria</taxon>
        <taxon>Saurischia</taxon>
        <taxon>Theropoda</taxon>
        <taxon>Coelurosauria</taxon>
        <taxon>Aves</taxon>
        <taxon>Neognathae</taxon>
        <taxon>Neoaves</taxon>
        <taxon>Charadriiformes</taxon>
        <taxon>Scolopacidae</taxon>
        <taxon>Limosa</taxon>
    </lineage>
</organism>
<dbReference type="Proteomes" id="UP000233556">
    <property type="component" value="Unassembled WGS sequence"/>
</dbReference>
<reference evidence="2" key="2">
    <citation type="submission" date="2017-12" db="EMBL/GenBank/DDBJ databases">
        <title>Genome sequence of the Bar-tailed Godwit (Limosa lapponica baueri).</title>
        <authorList>
            <person name="Lima N.C.B."/>
            <person name="Parody-Merino A.M."/>
            <person name="Battley P.F."/>
            <person name="Fidler A.E."/>
            <person name="Prosdocimi F."/>
        </authorList>
    </citation>
    <scope>NUCLEOTIDE SEQUENCE [LARGE SCALE GENOMIC DNA]</scope>
</reference>
<evidence type="ECO:0000313" key="2">
    <source>
        <dbReference type="Proteomes" id="UP000233556"/>
    </source>
</evidence>
<accession>A0A2I0UJ03</accession>
<protein>
    <recommendedName>
        <fullName evidence="3">Rna-directed dna polymerase from mobile element jockey-like</fullName>
    </recommendedName>
</protein>
<gene>
    <name evidence="1" type="ORF">llap_3707</name>
</gene>
<evidence type="ECO:0000313" key="1">
    <source>
        <dbReference type="EMBL" id="PKU46006.1"/>
    </source>
</evidence>
<sequence length="156" mass="17362">MIGMMGQSVHSENLPAKQNSEECLIHVDTLEVHAALQRNPNRLKKWANRNLMEFNKEKCKILHLRRNNPIHQYMLAATQLESSLAEKDLGVLVDTKLNMSQKGALGAKKENVILDCVRQSSASRSPLLSTGEATLGVLCCSGLLSMRDVDIPERVQ</sequence>